<keyword evidence="2" id="KW-0501">Molybdenum cofactor biosynthesis</keyword>
<dbReference type="UniPathway" id="UPA00344"/>
<dbReference type="SMART" id="SM00852">
    <property type="entry name" value="MoCF_biosynth"/>
    <property type="match status" value="1"/>
</dbReference>
<comment type="function">
    <text evidence="2">May be involved in the biosynthesis of molybdopterin.</text>
</comment>
<proteinExistence type="inferred from homology"/>
<dbReference type="Pfam" id="PF00994">
    <property type="entry name" value="MoCF_biosynth"/>
    <property type="match status" value="1"/>
</dbReference>
<dbReference type="PANTHER" id="PTHR43232">
    <property type="entry name" value="MOLYBDENUM COFACTOR BIOSYNTHESIS PROTEIN B"/>
    <property type="match status" value="1"/>
</dbReference>
<dbReference type="AlphaFoldDB" id="A0A4Y9S803"/>
<protein>
    <recommendedName>
        <fullName evidence="1 2">Molybdenum cofactor biosynthesis protein B</fullName>
    </recommendedName>
</protein>
<evidence type="ECO:0000256" key="2">
    <source>
        <dbReference type="PIRNR" id="PIRNR006443"/>
    </source>
</evidence>
<dbReference type="InterPro" id="IPR012245">
    <property type="entry name" value="MoaB"/>
</dbReference>
<evidence type="ECO:0000259" key="3">
    <source>
        <dbReference type="SMART" id="SM00852"/>
    </source>
</evidence>
<dbReference type="SUPFAM" id="SSF53218">
    <property type="entry name" value="Molybdenum cofactor biosynthesis proteins"/>
    <property type="match status" value="1"/>
</dbReference>
<dbReference type="Proteomes" id="UP000297729">
    <property type="component" value="Unassembled WGS sequence"/>
</dbReference>
<sequence length="159" mass="17366">MLTCAVITVSNSRTSDNDDAGDLLSMHLTEAGHRVLRREIVFDDIYQLRRAFSECIADPQIDVVLSSGGTGFARHNAVPQAVGVLFDQEIVGFGELFRQLSYNEIGAAAIQSRCVAGIANDTLIFCLPGSPNACSLAWNHILRAQLDHRTRPCNFACRS</sequence>
<dbReference type="PANTHER" id="PTHR43232:SF2">
    <property type="entry name" value="MOLYBDENUM COFACTOR BIOSYNTHESIS PROTEIN B"/>
    <property type="match status" value="1"/>
</dbReference>
<dbReference type="CDD" id="cd00886">
    <property type="entry name" value="MogA_MoaB"/>
    <property type="match status" value="1"/>
</dbReference>
<dbReference type="InterPro" id="IPR001453">
    <property type="entry name" value="MoaB/Mog_dom"/>
</dbReference>
<comment type="caution">
    <text evidence="4">The sequence shown here is derived from an EMBL/GenBank/DDBJ whole genome shotgun (WGS) entry which is preliminary data.</text>
</comment>
<name>A0A4Y9S803_9BURK</name>
<comment type="pathway">
    <text evidence="2">Cofactor biosynthesis; molybdopterin biosynthesis.</text>
</comment>
<dbReference type="InterPro" id="IPR036425">
    <property type="entry name" value="MoaB/Mog-like_dom_sf"/>
</dbReference>
<dbReference type="GO" id="GO:0006777">
    <property type="term" value="P:Mo-molybdopterin cofactor biosynthetic process"/>
    <property type="evidence" value="ECO:0007669"/>
    <property type="project" value="UniProtKB-UniRule"/>
</dbReference>
<dbReference type="PIRSF" id="PIRSF006443">
    <property type="entry name" value="MoaB"/>
    <property type="match status" value="1"/>
</dbReference>
<evidence type="ECO:0000313" key="4">
    <source>
        <dbReference type="EMBL" id="TFW15860.1"/>
    </source>
</evidence>
<dbReference type="NCBIfam" id="TIGR00177">
    <property type="entry name" value="molyb_syn"/>
    <property type="match status" value="1"/>
</dbReference>
<evidence type="ECO:0000256" key="1">
    <source>
        <dbReference type="ARBA" id="ARBA00015262"/>
    </source>
</evidence>
<dbReference type="OrthoDB" id="9784492at2"/>
<evidence type="ECO:0000313" key="5">
    <source>
        <dbReference type="Proteomes" id="UP000297729"/>
    </source>
</evidence>
<organism evidence="4 5">
    <name type="scientific">Duganella callida</name>
    <dbReference type="NCBI Taxonomy" id="2561932"/>
    <lineage>
        <taxon>Bacteria</taxon>
        <taxon>Pseudomonadati</taxon>
        <taxon>Pseudomonadota</taxon>
        <taxon>Betaproteobacteria</taxon>
        <taxon>Burkholderiales</taxon>
        <taxon>Oxalobacteraceae</taxon>
        <taxon>Telluria group</taxon>
        <taxon>Duganella</taxon>
    </lineage>
</organism>
<dbReference type="Gene3D" id="3.40.980.10">
    <property type="entry name" value="MoaB/Mog-like domain"/>
    <property type="match status" value="1"/>
</dbReference>
<dbReference type="RefSeq" id="WP_135204301.1">
    <property type="nucleotide sequence ID" value="NZ_SPVG01000246.1"/>
</dbReference>
<dbReference type="EMBL" id="SPVG01000246">
    <property type="protein sequence ID" value="TFW15860.1"/>
    <property type="molecule type" value="Genomic_DNA"/>
</dbReference>
<gene>
    <name evidence="4" type="ORF">E4L98_25275</name>
</gene>
<keyword evidence="5" id="KW-1185">Reference proteome</keyword>
<dbReference type="GO" id="GO:0005829">
    <property type="term" value="C:cytosol"/>
    <property type="evidence" value="ECO:0007669"/>
    <property type="project" value="TreeGrafter"/>
</dbReference>
<comment type="similarity">
    <text evidence="2">Belongs to the MoaB/Mog family.</text>
</comment>
<feature type="domain" description="MoaB/Mog" evidence="3">
    <location>
        <begin position="5"/>
        <end position="149"/>
    </location>
</feature>
<accession>A0A4Y9S803</accession>
<reference evidence="4 5" key="1">
    <citation type="submission" date="2019-03" db="EMBL/GenBank/DDBJ databases">
        <title>Draft Genome Sequence of Duganella callidus sp. nov., a Novel Duganella Species Isolated from Cultivated Soil.</title>
        <authorList>
            <person name="Raths R."/>
            <person name="Peta V."/>
            <person name="Bucking H."/>
        </authorList>
    </citation>
    <scope>NUCLEOTIDE SEQUENCE [LARGE SCALE GENOMIC DNA]</scope>
    <source>
        <strain evidence="4 5">DN04</strain>
    </source>
</reference>